<evidence type="ECO:0000313" key="1">
    <source>
        <dbReference type="EMBL" id="KAF4620856.1"/>
    </source>
</evidence>
<dbReference type="AlphaFoldDB" id="A0A8H4R251"/>
<proteinExistence type="predicted"/>
<evidence type="ECO:0008006" key="3">
    <source>
        <dbReference type="Google" id="ProtNLM"/>
    </source>
</evidence>
<name>A0A8H4R251_9AGAR</name>
<dbReference type="EMBL" id="JAACJL010000015">
    <property type="protein sequence ID" value="KAF4620856.1"/>
    <property type="molecule type" value="Genomic_DNA"/>
</dbReference>
<keyword evidence="2" id="KW-1185">Reference proteome</keyword>
<reference evidence="1 2" key="1">
    <citation type="submission" date="2019-12" db="EMBL/GenBank/DDBJ databases">
        <authorList>
            <person name="Floudas D."/>
            <person name="Bentzer J."/>
            <person name="Ahren D."/>
            <person name="Johansson T."/>
            <person name="Persson P."/>
            <person name="Tunlid A."/>
        </authorList>
    </citation>
    <scope>NUCLEOTIDE SEQUENCE [LARGE SCALE GENOMIC DNA]</scope>
    <source>
        <strain evidence="1 2">CBS 102.39</strain>
    </source>
</reference>
<comment type="caution">
    <text evidence="1">The sequence shown here is derived from an EMBL/GenBank/DDBJ whole genome shotgun (WGS) entry which is preliminary data.</text>
</comment>
<dbReference type="Proteomes" id="UP000521872">
    <property type="component" value="Unassembled WGS sequence"/>
</dbReference>
<gene>
    <name evidence="1" type="ORF">D9613_001057</name>
</gene>
<accession>A0A8H4R251</accession>
<organism evidence="1 2">
    <name type="scientific">Agrocybe pediades</name>
    <dbReference type="NCBI Taxonomy" id="84607"/>
    <lineage>
        <taxon>Eukaryota</taxon>
        <taxon>Fungi</taxon>
        <taxon>Dikarya</taxon>
        <taxon>Basidiomycota</taxon>
        <taxon>Agaricomycotina</taxon>
        <taxon>Agaricomycetes</taxon>
        <taxon>Agaricomycetidae</taxon>
        <taxon>Agaricales</taxon>
        <taxon>Agaricineae</taxon>
        <taxon>Strophariaceae</taxon>
        <taxon>Agrocybe</taxon>
    </lineage>
</organism>
<sequence>MEKSPTPTPTDGIQSPIQRHDYFYVDTITFQVEDTLFRVPKWGFQDPECDFPWMFDLPGPGPNGEHVEGTSDDAPIILEGESKSHFTALLKVLFYPLYKVIPEPGELYDPDLDREVDIGGYDEWVGVLHLATKWNLKPIRKQAIQEVGRRFPGTMESWDRIAIARKYNVREWLVKEYKDLVNRNRPHDIDTLCENLGISEAHRVLQLRENSSRKPVDSYYRRESFDTASDIILKTFAPEIDAVGESKIHFRAFLKALYPPLYKFIPALGKPYDPNLDRKVDISGYDEWLGVLHLATKWNFTSMRKQAISEVERCFPATLTSWDKMAIARKYNVREWLVWQYDNLVNQAAAHNVVTLFENLSISEAQRVLQLREDASCGRIQCWDCGMSTPRRGVLGRQKIVEVFAPEINSVGTK</sequence>
<protein>
    <recommendedName>
        <fullName evidence="3">BTB domain-containing protein</fullName>
    </recommendedName>
</protein>
<evidence type="ECO:0000313" key="2">
    <source>
        <dbReference type="Proteomes" id="UP000521872"/>
    </source>
</evidence>